<gene>
    <name evidence="1" type="ORF">G7Y89_g5379</name>
</gene>
<name>A0A8H4RNZ1_9HELO</name>
<dbReference type="Proteomes" id="UP000566819">
    <property type="component" value="Unassembled WGS sequence"/>
</dbReference>
<sequence length="196" mass="22318">MAEAIHELHQEIPLSIQTGLQFKFHVLLECSEWRMTTLGHGSLQFITKTQKIVDGNGRDFQHPLTKNIWEMVLKCTRLGDGDMITVLVPFNDTTGEFDWKTPNATKKNANLWVRVFEVGSARIAEAAAIKADIDTAGKRYAYWKRVQMAVWSEPMVLELCSLSWKKAVGSVDKEVLEAKEKFADVHIAWMKPTKIE</sequence>
<dbReference type="AlphaFoldDB" id="A0A8H4RNZ1"/>
<accession>A0A8H4RNZ1</accession>
<protein>
    <submittedName>
        <fullName evidence="1">Uncharacterized protein</fullName>
    </submittedName>
</protein>
<dbReference type="OrthoDB" id="10318655at2759"/>
<reference evidence="1 2" key="1">
    <citation type="submission" date="2020-03" db="EMBL/GenBank/DDBJ databases">
        <title>Draft Genome Sequence of Cudoniella acicularis.</title>
        <authorList>
            <person name="Buettner E."/>
            <person name="Kellner H."/>
        </authorList>
    </citation>
    <scope>NUCLEOTIDE SEQUENCE [LARGE SCALE GENOMIC DNA]</scope>
    <source>
        <strain evidence="1 2">DSM 108380</strain>
    </source>
</reference>
<evidence type="ECO:0000313" key="2">
    <source>
        <dbReference type="Proteomes" id="UP000566819"/>
    </source>
</evidence>
<keyword evidence="2" id="KW-1185">Reference proteome</keyword>
<comment type="caution">
    <text evidence="1">The sequence shown here is derived from an EMBL/GenBank/DDBJ whole genome shotgun (WGS) entry which is preliminary data.</text>
</comment>
<dbReference type="EMBL" id="JAAMPI010000320">
    <property type="protein sequence ID" value="KAF4632746.1"/>
    <property type="molecule type" value="Genomic_DNA"/>
</dbReference>
<proteinExistence type="predicted"/>
<organism evidence="1 2">
    <name type="scientific">Cudoniella acicularis</name>
    <dbReference type="NCBI Taxonomy" id="354080"/>
    <lineage>
        <taxon>Eukaryota</taxon>
        <taxon>Fungi</taxon>
        <taxon>Dikarya</taxon>
        <taxon>Ascomycota</taxon>
        <taxon>Pezizomycotina</taxon>
        <taxon>Leotiomycetes</taxon>
        <taxon>Helotiales</taxon>
        <taxon>Tricladiaceae</taxon>
        <taxon>Cudoniella</taxon>
    </lineage>
</organism>
<evidence type="ECO:0000313" key="1">
    <source>
        <dbReference type="EMBL" id="KAF4632746.1"/>
    </source>
</evidence>